<evidence type="ECO:0000313" key="1">
    <source>
        <dbReference type="EMBL" id="KAK3245961.1"/>
    </source>
</evidence>
<sequence length="280" mass="28788">MSLAPPSSPSSTNDSSTLDLEKPLQHISDYDLAPPASLNFVSQAALPWYAVARAGLWLQAAAVLPLCPPPGGYLNGWPFPSVAALSPCSAVVFPSVAALSPCSAVAFRDFVGFSSVAALSPCSAVVFRDYVGFPSQFADHGLPTFAPHVMGFAAGGAPAASTGPEVLACNPDGAQCARAFPSEAPLGVLGKHGKRTSQAKRGWALAPWYVIYHVFIAGAWPLVMLWAGTLGLVLGVGGPTRGPVLEPFQSRALLAVTVVAARGGPRIDSSGRIGGLTNNL</sequence>
<organism evidence="1 2">
    <name type="scientific">Cymbomonas tetramitiformis</name>
    <dbReference type="NCBI Taxonomy" id="36881"/>
    <lineage>
        <taxon>Eukaryota</taxon>
        <taxon>Viridiplantae</taxon>
        <taxon>Chlorophyta</taxon>
        <taxon>Pyramimonadophyceae</taxon>
        <taxon>Pyramimonadales</taxon>
        <taxon>Pyramimonadaceae</taxon>
        <taxon>Cymbomonas</taxon>
    </lineage>
</organism>
<protein>
    <submittedName>
        <fullName evidence="1">Uncharacterized protein</fullName>
    </submittedName>
</protein>
<proteinExistence type="predicted"/>
<dbReference type="AlphaFoldDB" id="A0AAE0EYZ6"/>
<reference evidence="1 2" key="1">
    <citation type="journal article" date="2015" name="Genome Biol. Evol.">
        <title>Comparative Genomics of a Bacterivorous Green Alga Reveals Evolutionary Causalities and Consequences of Phago-Mixotrophic Mode of Nutrition.</title>
        <authorList>
            <person name="Burns J.A."/>
            <person name="Paasch A."/>
            <person name="Narechania A."/>
            <person name="Kim E."/>
        </authorList>
    </citation>
    <scope>NUCLEOTIDE SEQUENCE [LARGE SCALE GENOMIC DNA]</scope>
    <source>
        <strain evidence="1 2">PLY_AMNH</strain>
    </source>
</reference>
<comment type="caution">
    <text evidence="1">The sequence shown here is derived from an EMBL/GenBank/DDBJ whole genome shotgun (WGS) entry which is preliminary data.</text>
</comment>
<dbReference type="EMBL" id="LGRX02030227">
    <property type="protein sequence ID" value="KAK3245961.1"/>
    <property type="molecule type" value="Genomic_DNA"/>
</dbReference>
<accession>A0AAE0EYZ6</accession>
<name>A0AAE0EYZ6_9CHLO</name>
<gene>
    <name evidence="1" type="ORF">CYMTET_44488</name>
</gene>
<evidence type="ECO:0000313" key="2">
    <source>
        <dbReference type="Proteomes" id="UP001190700"/>
    </source>
</evidence>
<dbReference type="Proteomes" id="UP001190700">
    <property type="component" value="Unassembled WGS sequence"/>
</dbReference>
<keyword evidence="2" id="KW-1185">Reference proteome</keyword>